<dbReference type="SUPFAM" id="SSF51735">
    <property type="entry name" value="NAD(P)-binding Rossmann-fold domains"/>
    <property type="match status" value="1"/>
</dbReference>
<gene>
    <name evidence="3" type="ORF">JYB65_12020</name>
</gene>
<keyword evidence="2 3" id="KW-0560">Oxidoreductase</keyword>
<proteinExistence type="inferred from homology"/>
<protein>
    <submittedName>
        <fullName evidence="3">Glucose 1-dehydrogenase</fullName>
        <ecNumber evidence="3">1.1.1.47</ecNumber>
    </submittedName>
</protein>
<dbReference type="EMBL" id="JAFJZZ010000006">
    <property type="protein sequence ID" value="MBN7774092.1"/>
    <property type="molecule type" value="Genomic_DNA"/>
</dbReference>
<dbReference type="Pfam" id="PF13561">
    <property type="entry name" value="adh_short_C2"/>
    <property type="match status" value="1"/>
</dbReference>
<dbReference type="GO" id="GO:0047936">
    <property type="term" value="F:glucose 1-dehydrogenase [NAD(P)+] activity"/>
    <property type="evidence" value="ECO:0007669"/>
    <property type="project" value="UniProtKB-EC"/>
</dbReference>
<dbReference type="PRINTS" id="PR00081">
    <property type="entry name" value="GDHRDH"/>
</dbReference>
<dbReference type="InterPro" id="IPR020904">
    <property type="entry name" value="Sc_DH/Rdtase_CS"/>
</dbReference>
<keyword evidence="4" id="KW-1185">Reference proteome</keyword>
<dbReference type="InterPro" id="IPR036291">
    <property type="entry name" value="NAD(P)-bd_dom_sf"/>
</dbReference>
<dbReference type="PANTHER" id="PTHR42760">
    <property type="entry name" value="SHORT-CHAIN DEHYDROGENASES/REDUCTASES FAMILY MEMBER"/>
    <property type="match status" value="1"/>
</dbReference>
<dbReference type="Gene3D" id="3.40.50.720">
    <property type="entry name" value="NAD(P)-binding Rossmann-like Domain"/>
    <property type="match status" value="1"/>
</dbReference>
<dbReference type="PROSITE" id="PS00061">
    <property type="entry name" value="ADH_SHORT"/>
    <property type="match status" value="1"/>
</dbReference>
<sequence>MRLEKKVCLITGSSMGIGEAIAERFAEEGAIVLINSRSAERTNGVVEALKAKGFADVDGFPCDISKKDAVAAMMADITAKYGRIDVVVNNAGINRIAPSTELSAEDYKAVLDTNLCGSLYCAQEAAKYMIEQKSGSIVNIASVFGLVCTEMRAAYSSSKSGLIGLTKVLGVEWGKHNVRVNSVAPAYIRSAMDDQDQIAGGYSEADICRRTPMARYGTGREVANVVLFLASDEASYVTGTCYEVDGGWTAFGGWC</sequence>
<dbReference type="Proteomes" id="UP000664545">
    <property type="component" value="Unassembled WGS sequence"/>
</dbReference>
<dbReference type="InterPro" id="IPR002347">
    <property type="entry name" value="SDR_fam"/>
</dbReference>
<accession>A0A939DA91</accession>
<dbReference type="GO" id="GO:0008206">
    <property type="term" value="P:bile acid metabolic process"/>
    <property type="evidence" value="ECO:0007669"/>
    <property type="project" value="UniProtKB-ARBA"/>
</dbReference>
<evidence type="ECO:0000313" key="4">
    <source>
        <dbReference type="Proteomes" id="UP000664545"/>
    </source>
</evidence>
<dbReference type="PRINTS" id="PR00080">
    <property type="entry name" value="SDRFAMILY"/>
</dbReference>
<comment type="caution">
    <text evidence="3">The sequence shown here is derived from an EMBL/GenBank/DDBJ whole genome shotgun (WGS) entry which is preliminary data.</text>
</comment>
<evidence type="ECO:0000256" key="2">
    <source>
        <dbReference type="ARBA" id="ARBA00023002"/>
    </source>
</evidence>
<dbReference type="EC" id="1.1.1.47" evidence="3"/>
<dbReference type="NCBIfam" id="NF005559">
    <property type="entry name" value="PRK07231.1"/>
    <property type="match status" value="1"/>
</dbReference>
<reference evidence="3" key="1">
    <citation type="submission" date="2021-02" db="EMBL/GenBank/DDBJ databases">
        <title>Abyssanaerobacter marinus gen.nov., sp., nov, anaerobic bacterium isolated from the Onnuri vent field of Indian Ocean and suggestion of Mogibacteriaceae fam. nov., and proposal of reclassification of ambiguous this family's genus member.</title>
        <authorList>
            <person name="Kim Y.J."/>
            <person name="Yang J.-A."/>
        </authorList>
    </citation>
    <scope>NUCLEOTIDE SEQUENCE</scope>
    <source>
        <strain evidence="3">DSM 2634</strain>
    </source>
</reference>
<evidence type="ECO:0000313" key="3">
    <source>
        <dbReference type="EMBL" id="MBN7774092.1"/>
    </source>
</evidence>
<name>A0A939DA91_CLOAM</name>
<evidence type="ECO:0000256" key="1">
    <source>
        <dbReference type="ARBA" id="ARBA00006484"/>
    </source>
</evidence>
<organism evidence="3 4">
    <name type="scientific">Clostridium aminobutyricum</name>
    <dbReference type="NCBI Taxonomy" id="33953"/>
    <lineage>
        <taxon>Bacteria</taxon>
        <taxon>Bacillati</taxon>
        <taxon>Bacillota</taxon>
        <taxon>Clostridia</taxon>
        <taxon>Eubacteriales</taxon>
        <taxon>Clostridiaceae</taxon>
        <taxon>Clostridium</taxon>
    </lineage>
</organism>
<dbReference type="AlphaFoldDB" id="A0A939DA91"/>
<dbReference type="FunFam" id="3.40.50.720:FF:000084">
    <property type="entry name" value="Short-chain dehydrogenase reductase"/>
    <property type="match status" value="1"/>
</dbReference>
<dbReference type="RefSeq" id="WP_206582934.1">
    <property type="nucleotide sequence ID" value="NZ_JAFJZZ010000006.1"/>
</dbReference>
<comment type="similarity">
    <text evidence="1">Belongs to the short-chain dehydrogenases/reductases (SDR) family.</text>
</comment>